<protein>
    <submittedName>
        <fullName evidence="1">Uncharacterized protein</fullName>
    </submittedName>
</protein>
<proteinExistence type="predicted"/>
<sequence length="86" mass="9548">MTFLEKVKMVLGLLPVIIDTIKAIENAIPVEGKGKDKLELVKNVLQTTFETSNQSLELFQDVWPTLQSVISAVVATFNTLGIFKNK</sequence>
<evidence type="ECO:0000313" key="1">
    <source>
        <dbReference type="EMBL" id="QHU08876.1"/>
    </source>
</evidence>
<organism evidence="1">
    <name type="scientific">viral metagenome</name>
    <dbReference type="NCBI Taxonomy" id="1070528"/>
    <lineage>
        <taxon>unclassified sequences</taxon>
        <taxon>metagenomes</taxon>
        <taxon>organismal metagenomes</taxon>
    </lineage>
</organism>
<accession>A0A6C0JVN6</accession>
<name>A0A6C0JVN6_9ZZZZ</name>
<dbReference type="AlphaFoldDB" id="A0A6C0JVN6"/>
<dbReference type="EMBL" id="MN740699">
    <property type="protein sequence ID" value="QHU08876.1"/>
    <property type="molecule type" value="Genomic_DNA"/>
</dbReference>
<reference evidence="1" key="1">
    <citation type="journal article" date="2020" name="Nature">
        <title>Giant virus diversity and host interactions through global metagenomics.</title>
        <authorList>
            <person name="Schulz F."/>
            <person name="Roux S."/>
            <person name="Paez-Espino D."/>
            <person name="Jungbluth S."/>
            <person name="Walsh D.A."/>
            <person name="Denef V.J."/>
            <person name="McMahon K.D."/>
            <person name="Konstantinidis K.T."/>
            <person name="Eloe-Fadrosh E.A."/>
            <person name="Kyrpides N.C."/>
            <person name="Woyke T."/>
        </authorList>
    </citation>
    <scope>NUCLEOTIDE SEQUENCE</scope>
    <source>
        <strain evidence="1">GVMAG-S-1064190-84</strain>
    </source>
</reference>